<dbReference type="CDD" id="cd10551">
    <property type="entry name" value="PsrB"/>
    <property type="match status" value="1"/>
</dbReference>
<protein>
    <submittedName>
        <fullName evidence="2">4Fe-4S dicluster domain-containing protein</fullName>
    </submittedName>
</protein>
<comment type="caution">
    <text evidence="2">The sequence shown here is derived from an EMBL/GenBank/DDBJ whole genome shotgun (WGS) entry which is preliminary data.</text>
</comment>
<dbReference type="Gene3D" id="3.30.70.20">
    <property type="match status" value="2"/>
</dbReference>
<evidence type="ECO:0000313" key="3">
    <source>
        <dbReference type="Proteomes" id="UP000292858"/>
    </source>
</evidence>
<organism evidence="2 3">
    <name type="scientific">Thermus thermamylovorans</name>
    <dbReference type="NCBI Taxonomy" id="2509362"/>
    <lineage>
        <taxon>Bacteria</taxon>
        <taxon>Thermotogati</taxon>
        <taxon>Deinococcota</taxon>
        <taxon>Deinococci</taxon>
        <taxon>Thermales</taxon>
        <taxon>Thermaceae</taxon>
        <taxon>Thermus</taxon>
    </lineage>
</organism>
<keyword evidence="3" id="KW-1185">Reference proteome</keyword>
<reference evidence="2 3" key="1">
    <citation type="submission" date="2019-02" db="EMBL/GenBank/DDBJ databases">
        <title>Thermus sp. a novel from hot spring.</title>
        <authorList>
            <person name="Zhao Z."/>
        </authorList>
    </citation>
    <scope>NUCLEOTIDE SEQUENCE [LARGE SCALE GENOMIC DNA]</scope>
    <source>
        <strain evidence="2 3">CFH 72773T</strain>
    </source>
</reference>
<evidence type="ECO:0000313" key="2">
    <source>
        <dbReference type="EMBL" id="TBH20754.1"/>
    </source>
</evidence>
<gene>
    <name evidence="2" type="ORF">ETP66_04875</name>
</gene>
<evidence type="ECO:0000259" key="1">
    <source>
        <dbReference type="PROSITE" id="PS51379"/>
    </source>
</evidence>
<dbReference type="PANTHER" id="PTHR42783:SF3">
    <property type="entry name" value="GLUTAMATE SYNTHASE [NADPH] SMALL CHAIN-RELATED"/>
    <property type="match status" value="1"/>
</dbReference>
<name>A0A4V2IV39_9DEIN</name>
<dbReference type="EMBL" id="SIJL01000005">
    <property type="protein sequence ID" value="TBH20754.1"/>
    <property type="molecule type" value="Genomic_DNA"/>
</dbReference>
<accession>A0A4V2IV39</accession>
<dbReference type="RefSeq" id="WP_130841170.1">
    <property type="nucleotide sequence ID" value="NZ_SIJL01000005.1"/>
</dbReference>
<dbReference type="PANTHER" id="PTHR42783">
    <property type="entry name" value="GLUTAMATE SYNTHASE [NADPH] SMALL CHAIN"/>
    <property type="match status" value="1"/>
</dbReference>
<dbReference type="SUPFAM" id="SSF54862">
    <property type="entry name" value="4Fe-4S ferredoxins"/>
    <property type="match status" value="1"/>
</dbReference>
<dbReference type="PROSITE" id="PS51379">
    <property type="entry name" value="4FE4S_FER_2"/>
    <property type="match status" value="2"/>
</dbReference>
<proteinExistence type="predicted"/>
<dbReference type="AlphaFoldDB" id="A0A4V2IV39"/>
<sequence length="880" mass="97411">MRRGPEDALEKELFREEFPFGPVSRRGILAMGLWALAACTPLVRRQGVPYVRQPERAVKGGRAEFVTAIPHAGLAEVVRVRTYQERPLFLSPLEGAMAPYPLAGLYTLYDPARRGREPDWGGFYAAWHQALAEGETLLVLPRITSPRLEGLLERAQERYPNLRVAHFEAWSLENVYRGAELAFGRRAWPVYAPERAEAVLLLDVDLHEHPAGYLWWAALSSKRLPPMNRIYAVESAPTLLGAMADHRLALKPSGLEAFLLALAQVLGVVPGTPASDYGGFLPALADDLRRGGLVLPGLHLSPGAQALALAVNLALGAPVRYVEPLEAQVATPRAFLEAEGAERLVWAAEGPLPSFQGKAFAALLSLYPREVPWSLPLAHPLEAGGQHRDARGRLWPAQALLKPLWGGKGLEEVLAGLLGEEPPALSPEERQALAEGRPLEEAREAPVALLPGLEGRLPPLREEAPLELTLRPDASLFDGRYRENPYLQELPRPLSRLVWDGALLLGEEEAEALGYLGEVRARERRADPRRPLLRVRAGGKEALLPLWPLHGLPRGSLVAPLSHLFHPEGVAFPAELIPTGRDYPLVSTQYHGYLGAVETVRVLTEAEAAEKEPKEEKRLSFYPPWPVGEHAWAMTVDLSRCLGCGLCILACQVENNIPAVGKEEVRKGREMHWIRVDRYFAEEGVLHQPVMCQHCEKAPCEAVCPVAATGHSDEGLNLMVYNRCVGTKYCSANCPYKARRFNFFPYAEAFVGKGDPRRAKESPLSLLMNPEVTVRSRGVMEKCTYCVQRIELTRAQAAQEGRKIRTGEVVTACQEVCPGKAIHFGDLLDPEDPIQAHRQEGRHYTLLPEANTWPRTTYLAHLKNPNPRLKEPKKEDDHGA</sequence>
<dbReference type="Pfam" id="PF13247">
    <property type="entry name" value="Fer4_11"/>
    <property type="match status" value="1"/>
</dbReference>
<feature type="domain" description="4Fe-4S ferredoxin-type" evidence="1">
    <location>
        <begin position="715"/>
        <end position="744"/>
    </location>
</feature>
<dbReference type="SUPFAM" id="SSF53706">
    <property type="entry name" value="Formate dehydrogenase/DMSO reductase, domains 1-3"/>
    <property type="match status" value="1"/>
</dbReference>
<dbReference type="InterPro" id="IPR017896">
    <property type="entry name" value="4Fe4S_Fe-S-bd"/>
</dbReference>
<feature type="domain" description="4Fe-4S ferredoxin-type" evidence="1">
    <location>
        <begin position="632"/>
        <end position="662"/>
    </location>
</feature>
<dbReference type="Proteomes" id="UP000292858">
    <property type="component" value="Unassembled WGS sequence"/>
</dbReference>
<dbReference type="OrthoDB" id="9779457at2"/>